<evidence type="ECO:0000256" key="1">
    <source>
        <dbReference type="SAM" id="MobiDB-lite"/>
    </source>
</evidence>
<accession>A0A9X3X4P9</accession>
<proteinExistence type="predicted"/>
<gene>
    <name evidence="3" type="ORF">KEG57_24385</name>
</gene>
<organism evidence="3 4">
    <name type="scientific">Polyangium jinanense</name>
    <dbReference type="NCBI Taxonomy" id="2829994"/>
    <lineage>
        <taxon>Bacteria</taxon>
        <taxon>Pseudomonadati</taxon>
        <taxon>Myxococcota</taxon>
        <taxon>Polyangia</taxon>
        <taxon>Polyangiales</taxon>
        <taxon>Polyangiaceae</taxon>
        <taxon>Polyangium</taxon>
    </lineage>
</organism>
<name>A0A9X3X4P9_9BACT</name>
<evidence type="ECO:0000259" key="2">
    <source>
        <dbReference type="Pfam" id="PF14238"/>
    </source>
</evidence>
<feature type="domain" description="DUF4340" evidence="2">
    <location>
        <begin position="79"/>
        <end position="268"/>
    </location>
</feature>
<reference evidence="3 4" key="1">
    <citation type="submission" date="2021-04" db="EMBL/GenBank/DDBJ databases">
        <title>Genome analysis of Polyangium sp.</title>
        <authorList>
            <person name="Li Y."/>
            <person name="Wang J."/>
        </authorList>
    </citation>
    <scope>NUCLEOTIDE SEQUENCE [LARGE SCALE GENOMIC DNA]</scope>
    <source>
        <strain evidence="3 4">SDU14</strain>
    </source>
</reference>
<dbReference type="InterPro" id="IPR025641">
    <property type="entry name" value="DUF4340"/>
</dbReference>
<dbReference type="RefSeq" id="WP_272423352.1">
    <property type="nucleotide sequence ID" value="NZ_JAGTJJ010000015.1"/>
</dbReference>
<dbReference type="AlphaFoldDB" id="A0A9X3X4P9"/>
<evidence type="ECO:0000313" key="4">
    <source>
        <dbReference type="Proteomes" id="UP001151081"/>
    </source>
</evidence>
<comment type="caution">
    <text evidence="3">The sequence shown here is derived from an EMBL/GenBank/DDBJ whole genome shotgun (WGS) entry which is preliminary data.</text>
</comment>
<dbReference type="Pfam" id="PF14238">
    <property type="entry name" value="DUF4340"/>
    <property type="match status" value="1"/>
</dbReference>
<sequence length="357" mass="38974">MKTEHKIYVAIGVLAALGGGLYATRQTKQKEMSAHSATAATADFPTLAPSKDDVEAITKIEIKNADKSSVTLEKKGDAWELVAPVSAKANASNVRSLLDNLKEIKVKESIDRGTGTYKQYELDDEKGVHVLAYKGDGKIFDAYFGKSGSRGQLARVGGKDGVWVVGGYSNFLYTREVKNWRETSILKFEDANVIQVSVTNANGQFSFSKNDEKWSGSFAPRDKDKKLEKPIKKWEKFDEAKVKDMLRAYKSLTAEDFGDEKSDAGLDAAETNGGVVQIKLKDNAGDITVKVGKTSKGSSRFAQKEGGDGTVYVISSWSGDWAAADRAKFEKSDKKDEKKDEHAGDDGHGHDAPPELE</sequence>
<protein>
    <submittedName>
        <fullName evidence="3">DUF4340 domain-containing protein</fullName>
    </submittedName>
</protein>
<keyword evidence="4" id="KW-1185">Reference proteome</keyword>
<dbReference type="EMBL" id="JAGTJJ010000015">
    <property type="protein sequence ID" value="MDC3983669.1"/>
    <property type="molecule type" value="Genomic_DNA"/>
</dbReference>
<dbReference type="Proteomes" id="UP001151081">
    <property type="component" value="Unassembled WGS sequence"/>
</dbReference>
<feature type="region of interest" description="Disordered" evidence="1">
    <location>
        <begin position="326"/>
        <end position="357"/>
    </location>
</feature>
<evidence type="ECO:0000313" key="3">
    <source>
        <dbReference type="EMBL" id="MDC3983669.1"/>
    </source>
</evidence>